<evidence type="ECO:0000256" key="1">
    <source>
        <dbReference type="SAM" id="Phobius"/>
    </source>
</evidence>
<dbReference type="NCBIfam" id="TIGR04131">
    <property type="entry name" value="Bac_Flav_CTERM"/>
    <property type="match status" value="1"/>
</dbReference>
<organism evidence="2 3">
    <name type="scientific">Runella defluvii</name>
    <dbReference type="NCBI Taxonomy" id="370973"/>
    <lineage>
        <taxon>Bacteria</taxon>
        <taxon>Pseudomonadati</taxon>
        <taxon>Bacteroidota</taxon>
        <taxon>Cytophagia</taxon>
        <taxon>Cytophagales</taxon>
        <taxon>Spirosomataceae</taxon>
        <taxon>Runella</taxon>
    </lineage>
</organism>
<accession>A0A7W6ENK9</accession>
<evidence type="ECO:0000313" key="3">
    <source>
        <dbReference type="Proteomes" id="UP000541352"/>
    </source>
</evidence>
<keyword evidence="3" id="KW-1185">Reference proteome</keyword>
<keyword evidence="1" id="KW-1133">Transmembrane helix</keyword>
<dbReference type="InterPro" id="IPR026341">
    <property type="entry name" value="T9SS_type_B"/>
</dbReference>
<keyword evidence="1" id="KW-0812">Transmembrane</keyword>
<dbReference type="AlphaFoldDB" id="A0A7W6ENK9"/>
<proteinExistence type="predicted"/>
<dbReference type="Proteomes" id="UP000541352">
    <property type="component" value="Unassembled WGS sequence"/>
</dbReference>
<keyword evidence="1" id="KW-0472">Membrane</keyword>
<gene>
    <name evidence="2" type="ORF">FHS57_000428</name>
</gene>
<dbReference type="EMBL" id="JACIBY010000001">
    <property type="protein sequence ID" value="MBB3836446.1"/>
    <property type="molecule type" value="Genomic_DNA"/>
</dbReference>
<dbReference type="Pfam" id="PF13585">
    <property type="entry name" value="CHU_C"/>
    <property type="match status" value="1"/>
</dbReference>
<sequence length="491" mass="54009">MQILGNNYRKTHSLLRLLIPSKWGILCLVGWYMGLGSTAIFAQQLPDNQCDNVLGVGSGDFSISSEIGCAPFTVKVQNTQAGSIKSRYIYDYKGGNPNAASYKQDTTRNFTYTKAGIYTIMQLSESAQGQALRACRQITIQDVTPPDFKVVPCENGKVTLTITNQTAAPYDEYVIEWGDGNIAIINRLNLTIDYQYPDVTPKQITVQGRSLRSLCGGKSSKVVVLEIGAKLAKLDTLEILDATTAEIRVSNPNAIELELFRQEGAGTFVTTGTVFRADGEKAKVLVDTTKIFCYRVKPRASCISSLESNVLCVNFLKVAPTLEANIVSVSPYRRPTEVSKMTLVRNGAIWWNPSITELYREDNSGDCNKQSCYRLQIDTRSGTILSNKVCVDAPPVLCVSLANVFIPDAFSPNGDGINDLFEIKADPTAEVQVVVYDRWGSPLFQSTANQHFWNGTANGQPLPVGLYTYVINVKDKVGRVFTKRGVVSLLR</sequence>
<dbReference type="SUPFAM" id="SSF49299">
    <property type="entry name" value="PKD domain"/>
    <property type="match status" value="1"/>
</dbReference>
<feature type="transmembrane region" description="Helical" evidence="1">
    <location>
        <begin position="21"/>
        <end position="42"/>
    </location>
</feature>
<evidence type="ECO:0000313" key="2">
    <source>
        <dbReference type="EMBL" id="MBB3836446.1"/>
    </source>
</evidence>
<dbReference type="RefSeq" id="WP_183971199.1">
    <property type="nucleotide sequence ID" value="NZ_JACIBY010000001.1"/>
</dbReference>
<dbReference type="InterPro" id="IPR013783">
    <property type="entry name" value="Ig-like_fold"/>
</dbReference>
<protein>
    <submittedName>
        <fullName evidence="2">Gliding motility-associated-like protein</fullName>
    </submittedName>
</protein>
<comment type="caution">
    <text evidence="2">The sequence shown here is derived from an EMBL/GenBank/DDBJ whole genome shotgun (WGS) entry which is preliminary data.</text>
</comment>
<dbReference type="Gene3D" id="2.60.40.10">
    <property type="entry name" value="Immunoglobulins"/>
    <property type="match status" value="1"/>
</dbReference>
<reference evidence="2 3" key="1">
    <citation type="submission" date="2020-08" db="EMBL/GenBank/DDBJ databases">
        <title>Genomic Encyclopedia of Type Strains, Phase IV (KMG-IV): sequencing the most valuable type-strain genomes for metagenomic binning, comparative biology and taxonomic classification.</title>
        <authorList>
            <person name="Goeker M."/>
        </authorList>
    </citation>
    <scope>NUCLEOTIDE SEQUENCE [LARGE SCALE GENOMIC DNA]</scope>
    <source>
        <strain evidence="2 3">DSM 17976</strain>
    </source>
</reference>
<dbReference type="InterPro" id="IPR035986">
    <property type="entry name" value="PKD_dom_sf"/>
</dbReference>
<name>A0A7W6ENK9_9BACT</name>